<comment type="caution">
    <text evidence="5">The sequence shown here is derived from an EMBL/GenBank/DDBJ whole genome shotgun (WGS) entry which is preliminary data.</text>
</comment>
<proteinExistence type="inferred from homology"/>
<feature type="chain" id="PRO_5021231692" evidence="3">
    <location>
        <begin position="25"/>
        <end position="429"/>
    </location>
</feature>
<sequence length="429" mass="48006">MMLRVVSLFSLFLPLLLLFSPLWAIPPLLEETLSVEDDLRVHHHEKYQILPDGSNLDSQNHGKSSIESFISSPIGNSLGRRRKKKCRSTDHQARSVHVQLPVSFDSRDVWGHCPTVSQIRDQSSCGSCWAFGPVEAISDRICIHSCGDIMVEISALRSSASLLTTKTRFKSTRMGTENVRWLAPDWLRAANKQIPHLHNPINSTTQNNPFSAHTIHLPSSITNPNPCREKHSEFAAPTAQNQPQSKSTVLTEKEQQRQSRTAPNTTLPLATSTHTSRQPHSACSLLATDGKYHRVTCYTMRSFVLLFSLSLLSSSVWAAPSNVEEKPTAENDLQVHRHAKTGATWKAKPTSSLQSNKLFLARLGTRMEGVVRRKAARTTIEHDLSKIQLPVSFDSREKWNNCSTMSQIRDQSSCGSCWVSFTDFWEGDG</sequence>
<feature type="compositionally biased region" description="Polar residues" evidence="2">
    <location>
        <begin position="258"/>
        <end position="281"/>
    </location>
</feature>
<dbReference type="OrthoDB" id="6278930at2759"/>
<keyword evidence="3" id="KW-0732">Signal</keyword>
<comment type="similarity">
    <text evidence="1">Belongs to the peptidase C1 family.</text>
</comment>
<feature type="compositionally biased region" description="Polar residues" evidence="2">
    <location>
        <begin position="238"/>
        <end position="250"/>
    </location>
</feature>
<feature type="domain" description="Peptidase C1A papain C-terminal" evidence="4">
    <location>
        <begin position="100"/>
        <end position="154"/>
    </location>
</feature>
<feature type="region of interest" description="Disordered" evidence="2">
    <location>
        <begin position="203"/>
        <end position="281"/>
    </location>
</feature>
<dbReference type="Gene3D" id="1.20.5.170">
    <property type="match status" value="1"/>
</dbReference>
<keyword evidence="6" id="KW-1185">Reference proteome</keyword>
<evidence type="ECO:0000256" key="3">
    <source>
        <dbReference type="SAM" id="SignalP"/>
    </source>
</evidence>
<dbReference type="PANTHER" id="PTHR12411">
    <property type="entry name" value="CYSTEINE PROTEASE FAMILY C1-RELATED"/>
    <property type="match status" value="1"/>
</dbReference>
<dbReference type="GO" id="GO:0008234">
    <property type="term" value="F:cysteine-type peptidase activity"/>
    <property type="evidence" value="ECO:0007669"/>
    <property type="project" value="InterPro"/>
</dbReference>
<evidence type="ECO:0000259" key="4">
    <source>
        <dbReference type="Pfam" id="PF00112"/>
    </source>
</evidence>
<evidence type="ECO:0000256" key="2">
    <source>
        <dbReference type="SAM" id="MobiDB-lite"/>
    </source>
</evidence>
<gene>
    <name evidence="5" type="ORF">FGIG_11042</name>
</gene>
<evidence type="ECO:0000313" key="5">
    <source>
        <dbReference type="EMBL" id="TPP66165.1"/>
    </source>
</evidence>
<feature type="region of interest" description="Disordered" evidence="2">
    <location>
        <begin position="52"/>
        <end position="88"/>
    </location>
</feature>
<dbReference type="InterPro" id="IPR013128">
    <property type="entry name" value="Peptidase_C1A"/>
</dbReference>
<dbReference type="STRING" id="46835.A0A504Z0F1"/>
<dbReference type="Pfam" id="PF00112">
    <property type="entry name" value="Peptidase_C1"/>
    <property type="match status" value="2"/>
</dbReference>
<feature type="signal peptide" evidence="3">
    <location>
        <begin position="1"/>
        <end position="24"/>
    </location>
</feature>
<reference evidence="5 6" key="1">
    <citation type="submission" date="2019-04" db="EMBL/GenBank/DDBJ databases">
        <title>Annotation for the trematode Fasciola gigantica.</title>
        <authorList>
            <person name="Choi Y.-J."/>
        </authorList>
    </citation>
    <scope>NUCLEOTIDE SEQUENCE [LARGE SCALE GENOMIC DNA]</scope>
    <source>
        <strain evidence="5">Uganda_cow_1</strain>
    </source>
</reference>
<evidence type="ECO:0000313" key="6">
    <source>
        <dbReference type="Proteomes" id="UP000316759"/>
    </source>
</evidence>
<dbReference type="InterPro" id="IPR038765">
    <property type="entry name" value="Papain-like_cys_pep_sf"/>
</dbReference>
<organism evidence="5 6">
    <name type="scientific">Fasciola gigantica</name>
    <name type="common">Giant liver fluke</name>
    <dbReference type="NCBI Taxonomy" id="46835"/>
    <lineage>
        <taxon>Eukaryota</taxon>
        <taxon>Metazoa</taxon>
        <taxon>Spiralia</taxon>
        <taxon>Lophotrochozoa</taxon>
        <taxon>Platyhelminthes</taxon>
        <taxon>Trematoda</taxon>
        <taxon>Digenea</taxon>
        <taxon>Plagiorchiida</taxon>
        <taxon>Echinostomata</taxon>
        <taxon>Echinostomatoidea</taxon>
        <taxon>Fasciolidae</taxon>
        <taxon>Fasciola</taxon>
    </lineage>
</organism>
<name>A0A504Z0F1_FASGI</name>
<protein>
    <submittedName>
        <fullName evidence="5">Cathepsin B</fullName>
    </submittedName>
</protein>
<evidence type="ECO:0000256" key="1">
    <source>
        <dbReference type="ARBA" id="ARBA00008455"/>
    </source>
</evidence>
<dbReference type="EMBL" id="SUNJ01002188">
    <property type="protein sequence ID" value="TPP66165.1"/>
    <property type="molecule type" value="Genomic_DNA"/>
</dbReference>
<feature type="domain" description="Peptidase C1A papain C-terminal" evidence="4">
    <location>
        <begin position="389"/>
        <end position="419"/>
    </location>
</feature>
<accession>A0A504Z0F1</accession>
<dbReference type="Proteomes" id="UP000316759">
    <property type="component" value="Unassembled WGS sequence"/>
</dbReference>
<dbReference type="InterPro" id="IPR000668">
    <property type="entry name" value="Peptidase_C1A_C"/>
</dbReference>
<feature type="compositionally biased region" description="Polar residues" evidence="2">
    <location>
        <begin position="203"/>
        <end position="225"/>
    </location>
</feature>
<dbReference type="GO" id="GO:0006508">
    <property type="term" value="P:proteolysis"/>
    <property type="evidence" value="ECO:0007669"/>
    <property type="project" value="InterPro"/>
</dbReference>
<dbReference type="SUPFAM" id="SSF54001">
    <property type="entry name" value="Cysteine proteinases"/>
    <property type="match status" value="2"/>
</dbReference>
<dbReference type="Gene3D" id="3.90.70.10">
    <property type="entry name" value="Cysteine proteinases"/>
    <property type="match status" value="1"/>
</dbReference>
<feature type="compositionally biased region" description="Polar residues" evidence="2">
    <location>
        <begin position="55"/>
        <end position="75"/>
    </location>
</feature>
<dbReference type="AlphaFoldDB" id="A0A504Z0F1"/>